<dbReference type="PROSITE" id="PS51352">
    <property type="entry name" value="THIOREDOXIN_2"/>
    <property type="match status" value="1"/>
</dbReference>
<dbReference type="InterPro" id="IPR013766">
    <property type="entry name" value="Thioredoxin_domain"/>
</dbReference>
<name>A0A0Q4B2F4_9BACT</name>
<reference evidence="3" key="1">
    <citation type="submission" date="2015-08" db="EMBL/GenBank/DDBJ databases">
        <title>Candidatus Bacteriodes Periocalifornicus.</title>
        <authorList>
            <person name="McLean J.S."/>
            <person name="Kelley S."/>
        </authorList>
    </citation>
    <scope>NUCLEOTIDE SEQUENCE [LARGE SCALE GENOMIC DNA]</scope>
    <source>
        <strain evidence="3">12B</strain>
    </source>
</reference>
<gene>
    <name evidence="3" type="ORF">AL399_01405</name>
</gene>
<accession>A0A0Q4B2F4</accession>
<dbReference type="Gene3D" id="3.40.30.10">
    <property type="entry name" value="Glutaredoxin"/>
    <property type="match status" value="1"/>
</dbReference>
<dbReference type="SUPFAM" id="SSF52833">
    <property type="entry name" value="Thioredoxin-like"/>
    <property type="match status" value="1"/>
</dbReference>
<dbReference type="CDD" id="cd02966">
    <property type="entry name" value="TlpA_like_family"/>
    <property type="match status" value="1"/>
</dbReference>
<dbReference type="Proteomes" id="UP000054172">
    <property type="component" value="Unassembled WGS sequence"/>
</dbReference>
<dbReference type="STRING" id="1702214.AL399_01405"/>
<dbReference type="AlphaFoldDB" id="A0A0Q4B2F4"/>
<feature type="chain" id="PRO_5006212446" description="Thioredoxin domain-containing protein" evidence="1">
    <location>
        <begin position="24"/>
        <end position="480"/>
    </location>
</feature>
<dbReference type="GO" id="GO:0016491">
    <property type="term" value="F:oxidoreductase activity"/>
    <property type="evidence" value="ECO:0007669"/>
    <property type="project" value="InterPro"/>
</dbReference>
<dbReference type="PANTHER" id="PTHR42852">
    <property type="entry name" value="THIOL:DISULFIDE INTERCHANGE PROTEIN DSBE"/>
    <property type="match status" value="1"/>
</dbReference>
<dbReference type="PATRIC" id="fig|1702214.3.peg.1874"/>
<dbReference type="GO" id="GO:0016209">
    <property type="term" value="F:antioxidant activity"/>
    <property type="evidence" value="ECO:0007669"/>
    <property type="project" value="InterPro"/>
</dbReference>
<feature type="domain" description="Thioredoxin" evidence="2">
    <location>
        <begin position="332"/>
        <end position="470"/>
    </location>
</feature>
<dbReference type="InterPro" id="IPR050553">
    <property type="entry name" value="Thioredoxin_ResA/DsbE_sf"/>
</dbReference>
<feature type="signal peptide" evidence="1">
    <location>
        <begin position="1"/>
        <end position="23"/>
    </location>
</feature>
<proteinExistence type="predicted"/>
<keyword evidence="1" id="KW-0732">Signal</keyword>
<dbReference type="InterPro" id="IPR000866">
    <property type="entry name" value="AhpC/TSA"/>
</dbReference>
<evidence type="ECO:0000256" key="1">
    <source>
        <dbReference type="SAM" id="SignalP"/>
    </source>
</evidence>
<dbReference type="Pfam" id="PF00578">
    <property type="entry name" value="AhpC-TSA"/>
    <property type="match status" value="1"/>
</dbReference>
<dbReference type="EMBL" id="LIIK01000004">
    <property type="protein sequence ID" value="KQM09455.1"/>
    <property type="molecule type" value="Genomic_DNA"/>
</dbReference>
<protein>
    <recommendedName>
        <fullName evidence="2">Thioredoxin domain-containing protein</fullName>
    </recommendedName>
</protein>
<sequence length="480" mass="54454">MRLNARGGLLICLLLLSAQYGVAQLARTATIAGSAPQYAGVELRWMRPADALSGTKRLAGTVTPDKKGDFTLQLSLESPQLLTLEVGRYLCYLYAEPGGKYRITLPPLEEKEEADRLNPYFEPIEVHLQSIPLDSLQTNFRIARFDEELERALDSVTLATDSLAMRVNLRAMASRLAGFDTLNNTPFLRDYKFYRMGLFGFLSGSMKVQALSDRYFKRKRPLYDNPAYTDLFAIVYQRYFVYHGRTKEGRSINQAISAGSYSRLKSILQQNDNLAQDSLMELVILKNLHDEFYNDTYSRAGLTQILDSLCQQTKIAEHRAIGLNIQNKVNRLLKGHEPSPFSLPDQDGVVRTMADYKGRVILLCFCTTSSYTCIQDFALLARLQRQFGEHLQIVAICADIRYESMVHYAQTSGYKWPFVYCGGEPRVVADYDVRSYPTYYLVDPEGKLLLSPAPGPQEGLGRVLFEQWRARGWSVEVNNQ</sequence>
<evidence type="ECO:0000259" key="2">
    <source>
        <dbReference type="PROSITE" id="PS51352"/>
    </source>
</evidence>
<keyword evidence="4" id="KW-1185">Reference proteome</keyword>
<comment type="caution">
    <text evidence="3">The sequence shown here is derived from an EMBL/GenBank/DDBJ whole genome shotgun (WGS) entry which is preliminary data.</text>
</comment>
<dbReference type="PANTHER" id="PTHR42852:SF13">
    <property type="entry name" value="PROTEIN DIPZ"/>
    <property type="match status" value="1"/>
</dbReference>
<evidence type="ECO:0000313" key="4">
    <source>
        <dbReference type="Proteomes" id="UP000054172"/>
    </source>
</evidence>
<dbReference type="InterPro" id="IPR036249">
    <property type="entry name" value="Thioredoxin-like_sf"/>
</dbReference>
<organism evidence="3 4">
    <name type="scientific">Candidatus [Bacteroides] periocalifornicus</name>
    <dbReference type="NCBI Taxonomy" id="1702214"/>
    <lineage>
        <taxon>Bacteria</taxon>
        <taxon>Pseudomonadati</taxon>
        <taxon>Bacteroidota</taxon>
    </lineage>
</organism>
<evidence type="ECO:0000313" key="3">
    <source>
        <dbReference type="EMBL" id="KQM09455.1"/>
    </source>
</evidence>